<comment type="caution">
    <text evidence="3">The sequence shown here is derived from an EMBL/GenBank/DDBJ whole genome shotgun (WGS) entry which is preliminary data.</text>
</comment>
<keyword evidence="2" id="KW-0732">Signal</keyword>
<dbReference type="PANTHER" id="PTHR33474">
    <property type="entry name" value="TRANSMEMBRANE PROTEIN"/>
    <property type="match status" value="1"/>
</dbReference>
<proteinExistence type="predicted"/>
<dbReference type="EMBL" id="JADCNM010000003">
    <property type="protein sequence ID" value="KAG0489545.1"/>
    <property type="molecule type" value="Genomic_DNA"/>
</dbReference>
<evidence type="ECO:0000256" key="2">
    <source>
        <dbReference type="SAM" id="SignalP"/>
    </source>
</evidence>
<evidence type="ECO:0000313" key="4">
    <source>
        <dbReference type="Proteomes" id="UP000639772"/>
    </source>
</evidence>
<protein>
    <submittedName>
        <fullName evidence="3">Uncharacterized protein</fullName>
    </submittedName>
</protein>
<name>A0A835RC40_VANPL</name>
<feature type="signal peptide" evidence="2">
    <location>
        <begin position="1"/>
        <end position="26"/>
    </location>
</feature>
<accession>A0A835RC40</accession>
<evidence type="ECO:0000256" key="1">
    <source>
        <dbReference type="SAM" id="MobiDB-lite"/>
    </source>
</evidence>
<organism evidence="3 4">
    <name type="scientific">Vanilla planifolia</name>
    <name type="common">Vanilla</name>
    <dbReference type="NCBI Taxonomy" id="51239"/>
    <lineage>
        <taxon>Eukaryota</taxon>
        <taxon>Viridiplantae</taxon>
        <taxon>Streptophyta</taxon>
        <taxon>Embryophyta</taxon>
        <taxon>Tracheophyta</taxon>
        <taxon>Spermatophyta</taxon>
        <taxon>Magnoliopsida</taxon>
        <taxon>Liliopsida</taxon>
        <taxon>Asparagales</taxon>
        <taxon>Orchidaceae</taxon>
        <taxon>Vanilloideae</taxon>
        <taxon>Vanilleae</taxon>
        <taxon>Vanilla</taxon>
    </lineage>
</organism>
<dbReference type="PANTHER" id="PTHR33474:SF28">
    <property type="entry name" value="OS01G0815400 PROTEIN"/>
    <property type="match status" value="1"/>
</dbReference>
<dbReference type="AlphaFoldDB" id="A0A835RC40"/>
<dbReference type="OrthoDB" id="747636at2759"/>
<dbReference type="Proteomes" id="UP000639772">
    <property type="component" value="Chromosome 3"/>
</dbReference>
<feature type="chain" id="PRO_5033062729" evidence="2">
    <location>
        <begin position="27"/>
        <end position="87"/>
    </location>
</feature>
<reference evidence="3 4" key="1">
    <citation type="journal article" date="2020" name="Nat. Food">
        <title>A phased Vanilla planifolia genome enables genetic improvement of flavour and production.</title>
        <authorList>
            <person name="Hasing T."/>
            <person name="Tang H."/>
            <person name="Brym M."/>
            <person name="Khazi F."/>
            <person name="Huang T."/>
            <person name="Chambers A.H."/>
        </authorList>
    </citation>
    <scope>NUCLEOTIDE SEQUENCE [LARGE SCALE GENOMIC DNA]</scope>
    <source>
        <tissue evidence="3">Leaf</tissue>
    </source>
</reference>
<sequence>MEQKKPVLHLLMILLFLSCLFSLAATARISKNLGSPNQAATDEADQVGNVEESIEEKFVEGRMEYESPDYPGTGPNNRHVPRAPGRH</sequence>
<gene>
    <name evidence="3" type="ORF">HPP92_006408</name>
</gene>
<feature type="region of interest" description="Disordered" evidence="1">
    <location>
        <begin position="62"/>
        <end position="87"/>
    </location>
</feature>
<dbReference type="PROSITE" id="PS51257">
    <property type="entry name" value="PROKAR_LIPOPROTEIN"/>
    <property type="match status" value="1"/>
</dbReference>
<evidence type="ECO:0000313" key="3">
    <source>
        <dbReference type="EMBL" id="KAG0489545.1"/>
    </source>
</evidence>